<feature type="chain" id="PRO_5032695328" evidence="2">
    <location>
        <begin position="18"/>
        <end position="818"/>
    </location>
</feature>
<dbReference type="NCBIfam" id="TIGR04183">
    <property type="entry name" value="Por_Secre_tail"/>
    <property type="match status" value="1"/>
</dbReference>
<proteinExistence type="predicted"/>
<dbReference type="Proteomes" id="UP000533900">
    <property type="component" value="Unassembled WGS sequence"/>
</dbReference>
<comment type="caution">
    <text evidence="4">The sequence shown here is derived from an EMBL/GenBank/DDBJ whole genome shotgun (WGS) entry which is preliminary data.</text>
</comment>
<feature type="domain" description="Secretion system C-terminal sorting" evidence="3">
    <location>
        <begin position="748"/>
        <end position="816"/>
    </location>
</feature>
<name>A0A842IY95_9FLAO</name>
<protein>
    <submittedName>
        <fullName evidence="4">T9SS type A sorting domain-containing protein</fullName>
    </submittedName>
</protein>
<gene>
    <name evidence="4" type="ORF">H7F21_16335</name>
</gene>
<feature type="signal peptide" evidence="2">
    <location>
        <begin position="1"/>
        <end position="17"/>
    </location>
</feature>
<evidence type="ECO:0000259" key="3">
    <source>
        <dbReference type="Pfam" id="PF18962"/>
    </source>
</evidence>
<dbReference type="EMBL" id="JACLCP010000006">
    <property type="protein sequence ID" value="MBC2846676.1"/>
    <property type="molecule type" value="Genomic_DNA"/>
</dbReference>
<evidence type="ECO:0000313" key="5">
    <source>
        <dbReference type="Proteomes" id="UP000533900"/>
    </source>
</evidence>
<evidence type="ECO:0000256" key="1">
    <source>
        <dbReference type="ARBA" id="ARBA00022729"/>
    </source>
</evidence>
<sequence length="818" mass="87817">MKHLLLLLVFLPLTLQSQTFDGESGNSWTTPENWSGDEVPLPDGDVIIPDGFDVIAPSAININSLIIEGTSSLTTNNNLVFDSTCTIEENATLNWNGGGLSGLGTNPNALINNGTINIFGSIQISSINLTNNGTIDLQSGTQFSINANATITNNTNGVIQFTEPGTNIINPGGGPSNIINNGTIVVSHQDISEVSTIGSQFENNNLISVQNGTFRLFNTSISLNTGTINIASDGELHIDNTTNISGTITGALDGTINWDAKINLNGDATLDFSGSGSMNANLANLDGTGVFTTNFEVNVINSIFMLNDAEWVNENTINLEANSTIVMAGNSHLENSDIAVIALNGDGASFSASGTMSALDNFGLIRAWLPNPSDETIMGANLFNQNGEILVLSGTLRLGFGSAQLRYQDGIYNVGANATLNFNGNNTINGTLTGVIDGVINWQGDIYVPVESNLQIIDNTPVGAFNFDGCNIRGGGVLFNDTTNIRISGNSPSSILEQSTIENFFNVTFLEDGNLRIGTDCNLINREDGDVYFFGNNSQISRFGTGNNIFENYGEMSTLEPNINVRIGAITTNHGLLHVNNNSEFWFDQSLTNEVDGFIYGNSGTIRLPNTVANFVNNGKVSAGNDDIGQLDFINQYSSSTTAVIQVDISGNTQGITYDHIGIQGNAIFNGDIEVITTDYLPQVGEEFIIATTTGSILTCNLPQSVLDPDGGGIFSEYLVECRNNNEVVLTYNGLLSTNEFETDEIGIYPNPSSDFINIENPKNTVRNIELISISGQIVLNQNFKSDKRIAIQHLEKGVYFLRLNGDNYNSIRKIIKN</sequence>
<dbReference type="AlphaFoldDB" id="A0A842IY95"/>
<evidence type="ECO:0000256" key="2">
    <source>
        <dbReference type="SAM" id="SignalP"/>
    </source>
</evidence>
<keyword evidence="1 2" id="KW-0732">Signal</keyword>
<organism evidence="4 5">
    <name type="scientific">Winogradskyella flava</name>
    <dbReference type="NCBI Taxonomy" id="1884876"/>
    <lineage>
        <taxon>Bacteria</taxon>
        <taxon>Pseudomonadati</taxon>
        <taxon>Bacteroidota</taxon>
        <taxon>Flavobacteriia</taxon>
        <taxon>Flavobacteriales</taxon>
        <taxon>Flavobacteriaceae</taxon>
        <taxon>Winogradskyella</taxon>
    </lineage>
</organism>
<dbReference type="InterPro" id="IPR026444">
    <property type="entry name" value="Secre_tail"/>
</dbReference>
<dbReference type="RefSeq" id="WP_185790381.1">
    <property type="nucleotide sequence ID" value="NZ_JACLCP010000006.1"/>
</dbReference>
<accession>A0A842IY95</accession>
<reference evidence="4" key="1">
    <citation type="submission" date="2020-08" db="EMBL/GenBank/DDBJ databases">
        <title>Winogradskyella ouciana sp. nov., isolated from the hadal seawater of the Mariana Trench.</title>
        <authorList>
            <person name="He X."/>
        </authorList>
    </citation>
    <scope>NUCLEOTIDE SEQUENCE [LARGE SCALE GENOMIC DNA]</scope>
    <source>
        <strain evidence="4">KCTC 52348</strain>
    </source>
</reference>
<evidence type="ECO:0000313" key="4">
    <source>
        <dbReference type="EMBL" id="MBC2846676.1"/>
    </source>
</evidence>
<keyword evidence="5" id="KW-1185">Reference proteome</keyword>
<dbReference type="Pfam" id="PF18962">
    <property type="entry name" value="Por_Secre_tail"/>
    <property type="match status" value="1"/>
</dbReference>